<feature type="chain" id="PRO_5043890239" description="Lipoprotein" evidence="1">
    <location>
        <begin position="21"/>
        <end position="118"/>
    </location>
</feature>
<dbReference type="EMBL" id="JBAWKY010000001">
    <property type="protein sequence ID" value="MEI4461083.1"/>
    <property type="molecule type" value="Genomic_DNA"/>
</dbReference>
<name>A0AAW3MEE7_9BACL</name>
<evidence type="ECO:0000313" key="3">
    <source>
        <dbReference type="EMBL" id="MEI4461083.1"/>
    </source>
</evidence>
<feature type="signal peptide" evidence="1">
    <location>
        <begin position="1"/>
        <end position="20"/>
    </location>
</feature>
<dbReference type="PROSITE" id="PS51257">
    <property type="entry name" value="PROKAR_LIPOPROTEIN"/>
    <property type="match status" value="1"/>
</dbReference>
<evidence type="ECO:0000313" key="2">
    <source>
        <dbReference type="EMBL" id="KTR27862.1"/>
    </source>
</evidence>
<organism evidence="2 4">
    <name type="scientific">Exiguobacterium indicum</name>
    <dbReference type="NCBI Taxonomy" id="296995"/>
    <lineage>
        <taxon>Bacteria</taxon>
        <taxon>Bacillati</taxon>
        <taxon>Bacillota</taxon>
        <taxon>Bacilli</taxon>
        <taxon>Bacillales</taxon>
        <taxon>Bacillales Family XII. Incertae Sedis</taxon>
        <taxon>Exiguobacterium</taxon>
    </lineage>
</organism>
<dbReference type="AlphaFoldDB" id="A0AAW3MEE7"/>
<protein>
    <recommendedName>
        <fullName evidence="6">Lipoprotein</fullName>
    </recommendedName>
</protein>
<dbReference type="RefSeq" id="WP_058713159.1">
    <property type="nucleotide sequence ID" value="NZ_JBAWKY010000001.1"/>
</dbReference>
<comment type="caution">
    <text evidence="2">The sequence shown here is derived from an EMBL/GenBank/DDBJ whole genome shotgun (WGS) entry which is preliminary data.</text>
</comment>
<sequence length="118" mass="13426">MKKVLATIVLVILFLSGCLAETTMTTTDLIAAEAIEQDQDVIRLNDRVYRLDQVVTVSDLSLTPGLRVQKIASEKTLEDGMATYLKSGTVIYQEKDDTMFIYVQRNKKWYRYQSIPEG</sequence>
<evidence type="ECO:0000313" key="5">
    <source>
        <dbReference type="Proteomes" id="UP001387110"/>
    </source>
</evidence>
<evidence type="ECO:0000313" key="4">
    <source>
        <dbReference type="Proteomes" id="UP000072605"/>
    </source>
</evidence>
<reference evidence="3 5" key="2">
    <citation type="submission" date="2023-12" db="EMBL/GenBank/DDBJ databases">
        <authorList>
            <person name="Easwaran N."/>
            <person name="Lazarus H.P.S."/>
        </authorList>
    </citation>
    <scope>NUCLEOTIDE SEQUENCE [LARGE SCALE GENOMIC DNA]</scope>
    <source>
        <strain evidence="3 5">VIT-2023</strain>
    </source>
</reference>
<dbReference type="EMBL" id="LDQV01000012">
    <property type="protein sequence ID" value="KTR27862.1"/>
    <property type="molecule type" value="Genomic_DNA"/>
</dbReference>
<keyword evidence="5" id="KW-1185">Reference proteome</keyword>
<evidence type="ECO:0000256" key="1">
    <source>
        <dbReference type="SAM" id="SignalP"/>
    </source>
</evidence>
<proteinExistence type="predicted"/>
<dbReference type="Proteomes" id="UP001387110">
    <property type="component" value="Unassembled WGS sequence"/>
</dbReference>
<reference evidence="2 4" key="1">
    <citation type="journal article" date="2016" name="Front. Microbiol.">
        <title>Genomic Resource of Rice Seed Associated Bacteria.</title>
        <authorList>
            <person name="Midha S."/>
            <person name="Bansal K."/>
            <person name="Sharma S."/>
            <person name="Kumar N."/>
            <person name="Patil P.P."/>
            <person name="Chaudhry V."/>
            <person name="Patil P.B."/>
        </authorList>
    </citation>
    <scope>NUCLEOTIDE SEQUENCE [LARGE SCALE GENOMIC DNA]</scope>
    <source>
        <strain evidence="2 4">RSA11</strain>
    </source>
</reference>
<keyword evidence="1" id="KW-0732">Signal</keyword>
<dbReference type="Proteomes" id="UP000072605">
    <property type="component" value="Unassembled WGS sequence"/>
</dbReference>
<accession>A0AAW3MEE7</accession>
<gene>
    <name evidence="2" type="ORF">RSA11_04145</name>
    <name evidence="3" type="ORF">SZL87_01455</name>
</gene>
<evidence type="ECO:0008006" key="6">
    <source>
        <dbReference type="Google" id="ProtNLM"/>
    </source>
</evidence>